<dbReference type="AlphaFoldDB" id="A0A975Y7B8"/>
<proteinExistence type="predicted"/>
<evidence type="ECO:0000313" key="1">
    <source>
        <dbReference type="EMBL" id="QXE26159.1"/>
    </source>
</evidence>
<accession>A0A975Y7B8</accession>
<evidence type="ECO:0000313" key="2">
    <source>
        <dbReference type="Proteomes" id="UP000683511"/>
    </source>
</evidence>
<name>A0A975Y7B8_9NOST</name>
<dbReference type="Proteomes" id="UP000683511">
    <property type="component" value="Chromosome"/>
</dbReference>
<organism evidence="1 2">
    <name type="scientific">Richelia sinica FACHB-800</name>
    <dbReference type="NCBI Taxonomy" id="1357546"/>
    <lineage>
        <taxon>Bacteria</taxon>
        <taxon>Bacillati</taxon>
        <taxon>Cyanobacteriota</taxon>
        <taxon>Cyanophyceae</taxon>
        <taxon>Nostocales</taxon>
        <taxon>Nostocaceae</taxon>
        <taxon>Richelia</taxon>
    </lineage>
</organism>
<protein>
    <submittedName>
        <fullName evidence="1">Uncharacterized protein</fullName>
    </submittedName>
</protein>
<dbReference type="EMBL" id="CP021056">
    <property type="protein sequence ID" value="QXE26159.1"/>
    <property type="molecule type" value="Genomic_DNA"/>
</dbReference>
<reference evidence="1" key="1">
    <citation type="submission" date="2017-04" db="EMBL/GenBank/DDBJ databases">
        <title>Genome deletions in a multicellular cyanobacterial endosymbiont for morphological adaptation in marine diatoms.</title>
        <authorList>
            <person name="Wang Y."/>
            <person name="Gao H."/>
            <person name="Li R."/>
            <person name="Xu X."/>
        </authorList>
    </citation>
    <scope>NUCLEOTIDE SEQUENCE</scope>
    <source>
        <strain evidence="1">FACHB 800</strain>
    </source>
</reference>
<gene>
    <name evidence="1" type="ORF">B6N60_04890</name>
</gene>
<dbReference type="KEGG" id="rsin:B6N60_04890"/>
<dbReference type="RefSeq" id="WP_190606730.1">
    <property type="nucleotide sequence ID" value="NZ_CP021056.1"/>
</dbReference>
<sequence length="237" mass="26308">MKLFFVPFIATSALITGVTTPVTQAQTPAYRFIERDIAIRNKIQVQVIPGRAIPISFSQTDEKITYILLADPSRLNYTTDADLKSGQATTIFMRVIQPLKFPGSTTTTITNLLVQTVDNKRQKRLYNFDIVRPGGKIGYVGIQIANAIPGQQKLLINKNRRATVDDIETGLRIAINRGYTQHNDPVVAKVRQVIAMLRNSRVTIPDAATSIGVPIEVISELGRISLGENIRQLVQPR</sequence>
<keyword evidence="2" id="KW-1185">Reference proteome</keyword>